<feature type="region of interest" description="Disordered" evidence="4">
    <location>
        <begin position="269"/>
        <end position="291"/>
    </location>
</feature>
<dbReference type="Proteomes" id="UP001174936">
    <property type="component" value="Unassembled WGS sequence"/>
</dbReference>
<organism evidence="5 6">
    <name type="scientific">Cercophora newfieldiana</name>
    <dbReference type="NCBI Taxonomy" id="92897"/>
    <lineage>
        <taxon>Eukaryota</taxon>
        <taxon>Fungi</taxon>
        <taxon>Dikarya</taxon>
        <taxon>Ascomycota</taxon>
        <taxon>Pezizomycotina</taxon>
        <taxon>Sordariomycetes</taxon>
        <taxon>Sordariomycetidae</taxon>
        <taxon>Sordariales</taxon>
        <taxon>Lasiosphaeriaceae</taxon>
        <taxon>Cercophora</taxon>
    </lineage>
</organism>
<reference evidence="5" key="1">
    <citation type="submission" date="2023-06" db="EMBL/GenBank/DDBJ databases">
        <title>Genome-scale phylogeny and comparative genomics of the fungal order Sordariales.</title>
        <authorList>
            <consortium name="Lawrence Berkeley National Laboratory"/>
            <person name="Hensen N."/>
            <person name="Bonometti L."/>
            <person name="Westerberg I."/>
            <person name="Brannstrom I.O."/>
            <person name="Guillou S."/>
            <person name="Cros-Aarteil S."/>
            <person name="Calhoun S."/>
            <person name="Haridas S."/>
            <person name="Kuo A."/>
            <person name="Mondo S."/>
            <person name="Pangilinan J."/>
            <person name="Riley R."/>
            <person name="Labutti K."/>
            <person name="Andreopoulos B."/>
            <person name="Lipzen A."/>
            <person name="Chen C."/>
            <person name="Yanf M."/>
            <person name="Daum C."/>
            <person name="Ng V."/>
            <person name="Clum A."/>
            <person name="Steindorff A."/>
            <person name="Ohm R."/>
            <person name="Martin F."/>
            <person name="Silar P."/>
            <person name="Natvig D."/>
            <person name="Lalanne C."/>
            <person name="Gautier V."/>
            <person name="Ament-Velasquez S.L."/>
            <person name="Kruys A."/>
            <person name="Hutchinson M.I."/>
            <person name="Powell A.J."/>
            <person name="Barry K."/>
            <person name="Miller A.N."/>
            <person name="Grigoriev I.V."/>
            <person name="Debuchy R."/>
            <person name="Gladieux P."/>
            <person name="Thoren M.H."/>
            <person name="Johannesson H."/>
        </authorList>
    </citation>
    <scope>NUCLEOTIDE SEQUENCE</scope>
    <source>
        <strain evidence="5">SMH2532-1</strain>
    </source>
</reference>
<keyword evidence="6" id="KW-1185">Reference proteome</keyword>
<evidence type="ECO:0000256" key="3">
    <source>
        <dbReference type="ARBA" id="ARBA00023242"/>
    </source>
</evidence>
<dbReference type="GO" id="GO:0032040">
    <property type="term" value="C:small-subunit processome"/>
    <property type="evidence" value="ECO:0007669"/>
    <property type="project" value="InterPro"/>
</dbReference>
<dbReference type="Pfam" id="PF04615">
    <property type="entry name" value="Utp14"/>
    <property type="match status" value="1"/>
</dbReference>
<protein>
    <submittedName>
        <fullName evidence="5">Utp14 protein-domain-containing protein</fullName>
    </submittedName>
</protein>
<comment type="subcellular location">
    <subcellularLocation>
        <location evidence="1">Nucleus</location>
        <location evidence="1">Nucleolus</location>
    </subcellularLocation>
</comment>
<keyword evidence="3" id="KW-0539">Nucleus</keyword>
<evidence type="ECO:0000313" key="6">
    <source>
        <dbReference type="Proteomes" id="UP001174936"/>
    </source>
</evidence>
<evidence type="ECO:0000256" key="4">
    <source>
        <dbReference type="SAM" id="MobiDB-lite"/>
    </source>
</evidence>
<feature type="compositionally biased region" description="Acidic residues" evidence="4">
    <location>
        <begin position="155"/>
        <end position="164"/>
    </location>
</feature>
<feature type="compositionally biased region" description="Basic and acidic residues" evidence="4">
    <location>
        <begin position="502"/>
        <end position="518"/>
    </location>
</feature>
<evidence type="ECO:0000256" key="2">
    <source>
        <dbReference type="ARBA" id="ARBA00022553"/>
    </source>
</evidence>
<feature type="region of interest" description="Disordered" evidence="4">
    <location>
        <begin position="501"/>
        <end position="731"/>
    </location>
</feature>
<comment type="caution">
    <text evidence="5">The sequence shown here is derived from an EMBL/GenBank/DDBJ whole genome shotgun (WGS) entry which is preliminary data.</text>
</comment>
<feature type="region of interest" description="Disordered" evidence="4">
    <location>
        <begin position="427"/>
        <end position="485"/>
    </location>
</feature>
<dbReference type="GO" id="GO:0006364">
    <property type="term" value="P:rRNA processing"/>
    <property type="evidence" value="ECO:0007669"/>
    <property type="project" value="InterPro"/>
</dbReference>
<proteinExistence type="predicted"/>
<accession>A0AA39XXN2</accession>
<feature type="compositionally biased region" description="Acidic residues" evidence="4">
    <location>
        <begin position="522"/>
        <end position="540"/>
    </location>
</feature>
<evidence type="ECO:0000256" key="1">
    <source>
        <dbReference type="ARBA" id="ARBA00004604"/>
    </source>
</evidence>
<keyword evidence="2" id="KW-0597">Phosphoprotein</keyword>
<feature type="compositionally biased region" description="Basic and acidic residues" evidence="4">
    <location>
        <begin position="572"/>
        <end position="594"/>
    </location>
</feature>
<feature type="compositionally biased region" description="Basic and acidic residues" evidence="4">
    <location>
        <begin position="61"/>
        <end position="70"/>
    </location>
</feature>
<feature type="compositionally biased region" description="Acidic residues" evidence="4">
    <location>
        <begin position="181"/>
        <end position="214"/>
    </location>
</feature>
<feature type="compositionally biased region" description="Basic and acidic residues" evidence="4">
    <location>
        <begin position="541"/>
        <end position="555"/>
    </location>
</feature>
<feature type="compositionally biased region" description="Basic residues" evidence="4">
    <location>
        <begin position="19"/>
        <end position="29"/>
    </location>
</feature>
<feature type="region of interest" description="Disordered" evidence="4">
    <location>
        <begin position="1"/>
        <end position="247"/>
    </location>
</feature>
<gene>
    <name evidence="5" type="ORF">B0T16DRAFT_335178</name>
</gene>
<feature type="compositionally biased region" description="Acidic residues" evidence="4">
    <location>
        <begin position="595"/>
        <end position="604"/>
    </location>
</feature>
<feature type="compositionally biased region" description="Acidic residues" evidence="4">
    <location>
        <begin position="71"/>
        <end position="83"/>
    </location>
</feature>
<dbReference type="AlphaFoldDB" id="A0AA39XXN2"/>
<sequence>MPGRQAHGRSLLPASGPKKERKPSSRSRANKALDAFALAEKEVPTKRPKGVRMRDLDEEPAERSQKRQHDDDDEEDEDEEDMDEGPRKKKARKGDEDEFDGFSGGSDEEEWHVGVGSGDEDSEIDSDEAFGESDEEKFEGYGFAGGKLKKKAKDDEEEDDEDLESLGSDAIDLATALDQWSEGDDMEDDAGSGSEEEEEASSDESSDSDDDEEDPSKLDALQKMISGFAGDDSDEEEDSGPKQKAKISLEDLGLAGVKDRHIKKSLKLMNKEEKATKSGSSKKLAVPLARRHQDKLDRAAAYEKTSETLDRWIDTVKHNRRAEHLVFPLAQNAHDAGLDNGELLPVTAKTAGTELEQTILAIMEESGLGPTAKAQQIREENAVEGQEGPTMAEQIEMARQRRKERELHSREAARSKRIKKIKSKAYRRIHRKEAMREEQANHDALAEAGELDSDEEREAQDRRRALERVGTRHRESKWAKLGKKAGRAVWDDDFRAGLTEMAQRKDELRRRIEGRTKGSDGGSDDDDDDMSDGSGDSDDEGDKRRLLKQLDRAAAYDDDEPRSGLMAMKFMQRGEAERKKENDDIVDQIRRELDSDAESELEETDIGRRQYGMGQTAPTVNPFLPKSKSNTEKEDGASKSAAKQNGVSKTLALPEREPSPATPGTAGAWSRAAQDGGRKSKKAPKGKVEELDLSNAAMLATKSSKQSKSKPAANSSADVQVQEESDDEDAIHLPMAIRDQELIKRAFAGEDVVGEFEREKAEVMEEDDEKEIDNTLPGWGGWVGEGVSNRELKRHKGRFITKVEGVKQKDRKDFKMKGVIISERTIKKNSKYLAPQLPHPFESQQQYERSLRLPIGPEWGTKETFQESTKPRIILKQGIIAPMSKPMV</sequence>
<feature type="compositionally biased region" description="Basic and acidic residues" evidence="4">
    <location>
        <begin position="432"/>
        <end position="445"/>
    </location>
</feature>
<feature type="compositionally biased region" description="Acidic residues" evidence="4">
    <location>
        <begin position="96"/>
        <end position="110"/>
    </location>
</feature>
<dbReference type="InterPro" id="IPR006709">
    <property type="entry name" value="SSU_processome_Utp14"/>
</dbReference>
<dbReference type="PANTHER" id="PTHR14150:SF12">
    <property type="entry name" value="U3 SMALL NUCLEOLAR RNA-ASSOCIATED PROTEIN 14 HOMOLOG A"/>
    <property type="match status" value="1"/>
</dbReference>
<feature type="compositionally biased region" description="Acidic residues" evidence="4">
    <location>
        <begin position="449"/>
        <end position="458"/>
    </location>
</feature>
<evidence type="ECO:0000313" key="5">
    <source>
        <dbReference type="EMBL" id="KAK0640935.1"/>
    </source>
</evidence>
<dbReference type="EMBL" id="JAULSV010000006">
    <property type="protein sequence ID" value="KAK0640935.1"/>
    <property type="molecule type" value="Genomic_DNA"/>
</dbReference>
<name>A0AA39XXN2_9PEZI</name>
<feature type="compositionally biased region" description="Basic and acidic residues" evidence="4">
    <location>
        <begin position="459"/>
        <end position="478"/>
    </location>
</feature>
<feature type="compositionally biased region" description="Acidic residues" evidence="4">
    <location>
        <begin position="118"/>
        <end position="137"/>
    </location>
</feature>
<dbReference type="PANTHER" id="PTHR14150">
    <property type="entry name" value="U3 SMALL NUCLEOLAR RNA-ASSOCIATED PROTEIN 14"/>
    <property type="match status" value="1"/>
</dbReference>
<feature type="compositionally biased region" description="Low complexity" evidence="4">
    <location>
        <begin position="700"/>
        <end position="720"/>
    </location>
</feature>